<dbReference type="Gene3D" id="3.60.21.10">
    <property type="match status" value="1"/>
</dbReference>
<dbReference type="GO" id="GO:0016020">
    <property type="term" value="C:membrane"/>
    <property type="evidence" value="ECO:0007669"/>
    <property type="project" value="GOC"/>
</dbReference>
<name>A0A841ACD5_9MICO</name>
<dbReference type="InterPro" id="IPR051158">
    <property type="entry name" value="Metallophosphoesterase_sf"/>
</dbReference>
<keyword evidence="4" id="KW-1133">Transmembrane helix</keyword>
<evidence type="ECO:0000256" key="4">
    <source>
        <dbReference type="SAM" id="Phobius"/>
    </source>
</evidence>
<sequence>MSAPLSVGERSAAPGRSPRQRLAVAGLAVLLVLAVLSAWLLWDNRRLTVARYEVAVTSADAGADGAADAADEGTGVGASPAADGGGLPAGGLRIAQVSDLHAADFGDFQDRLLTAVEDAHPDLIALTGDVIDRRTGDLTAVLELAASLTALAPTYMVLGNHDADSDLRGELLAGLEGAGVVILRDEATTLTVGGTRITLAGLDDPRVAWDAGRTPTPPRQILDRLDLPKDGTTVLLAHRPELLEEYAGEDVDLVLSGHAHGGQVRLPLIGPLFAPHQGFLPALAEGVHTSGTTTMVISRGLGNSIAGVRVNDPRELVIIDLVG</sequence>
<protein>
    <submittedName>
        <fullName evidence="6">Putative MPP superfamily phosphohydrolase</fullName>
    </submittedName>
</protein>
<dbReference type="SUPFAM" id="SSF56300">
    <property type="entry name" value="Metallo-dependent phosphatases"/>
    <property type="match status" value="1"/>
</dbReference>
<keyword evidence="4" id="KW-0472">Membrane</keyword>
<proteinExistence type="predicted"/>
<dbReference type="GO" id="GO:0046872">
    <property type="term" value="F:metal ion binding"/>
    <property type="evidence" value="ECO:0007669"/>
    <property type="project" value="UniProtKB-KW"/>
</dbReference>
<feature type="transmembrane region" description="Helical" evidence="4">
    <location>
        <begin position="21"/>
        <end position="42"/>
    </location>
</feature>
<dbReference type="GO" id="GO:0008758">
    <property type="term" value="F:UDP-2,3-diacylglucosamine hydrolase activity"/>
    <property type="evidence" value="ECO:0007669"/>
    <property type="project" value="TreeGrafter"/>
</dbReference>
<organism evidence="6 7">
    <name type="scientific">Brachybacterium aquaticum</name>
    <dbReference type="NCBI Taxonomy" id="1432564"/>
    <lineage>
        <taxon>Bacteria</taxon>
        <taxon>Bacillati</taxon>
        <taxon>Actinomycetota</taxon>
        <taxon>Actinomycetes</taxon>
        <taxon>Micrococcales</taxon>
        <taxon>Dermabacteraceae</taxon>
        <taxon>Brachybacterium</taxon>
    </lineage>
</organism>
<feature type="domain" description="Calcineurin-like phosphoesterase" evidence="5">
    <location>
        <begin position="92"/>
        <end position="261"/>
    </location>
</feature>
<evidence type="ECO:0000259" key="5">
    <source>
        <dbReference type="Pfam" id="PF00149"/>
    </source>
</evidence>
<dbReference type="Pfam" id="PF00149">
    <property type="entry name" value="Metallophos"/>
    <property type="match status" value="1"/>
</dbReference>
<accession>A0A841ACD5</accession>
<dbReference type="Proteomes" id="UP000588158">
    <property type="component" value="Unassembled WGS sequence"/>
</dbReference>
<evidence type="ECO:0000256" key="1">
    <source>
        <dbReference type="ARBA" id="ARBA00022723"/>
    </source>
</evidence>
<dbReference type="GO" id="GO:0009245">
    <property type="term" value="P:lipid A biosynthetic process"/>
    <property type="evidence" value="ECO:0007669"/>
    <property type="project" value="TreeGrafter"/>
</dbReference>
<reference evidence="6 7" key="1">
    <citation type="submission" date="2020-08" db="EMBL/GenBank/DDBJ databases">
        <title>Sequencing the genomes of 1000 actinobacteria strains.</title>
        <authorList>
            <person name="Klenk H.-P."/>
        </authorList>
    </citation>
    <scope>NUCLEOTIDE SEQUENCE [LARGE SCALE GENOMIC DNA]</scope>
    <source>
        <strain evidence="6 7">DSM 28796</strain>
    </source>
</reference>
<dbReference type="EMBL" id="JACHLZ010000001">
    <property type="protein sequence ID" value="MBB5831607.1"/>
    <property type="molecule type" value="Genomic_DNA"/>
</dbReference>
<keyword evidence="7" id="KW-1185">Reference proteome</keyword>
<evidence type="ECO:0000256" key="3">
    <source>
        <dbReference type="SAM" id="MobiDB-lite"/>
    </source>
</evidence>
<gene>
    <name evidence="6" type="ORF">HNR70_001420</name>
</gene>
<feature type="region of interest" description="Disordered" evidence="3">
    <location>
        <begin position="63"/>
        <end position="82"/>
    </location>
</feature>
<evidence type="ECO:0000256" key="2">
    <source>
        <dbReference type="ARBA" id="ARBA00022801"/>
    </source>
</evidence>
<dbReference type="InterPro" id="IPR029052">
    <property type="entry name" value="Metallo-depent_PP-like"/>
</dbReference>
<evidence type="ECO:0000313" key="7">
    <source>
        <dbReference type="Proteomes" id="UP000588158"/>
    </source>
</evidence>
<dbReference type="CDD" id="cd07385">
    <property type="entry name" value="MPP_YkuE_C"/>
    <property type="match status" value="1"/>
</dbReference>
<comment type="caution">
    <text evidence="6">The sequence shown here is derived from an EMBL/GenBank/DDBJ whole genome shotgun (WGS) entry which is preliminary data.</text>
</comment>
<keyword evidence="1" id="KW-0479">Metal-binding</keyword>
<keyword evidence="2 6" id="KW-0378">Hydrolase</keyword>
<evidence type="ECO:0000313" key="6">
    <source>
        <dbReference type="EMBL" id="MBB5831607.1"/>
    </source>
</evidence>
<dbReference type="PANTHER" id="PTHR31302">
    <property type="entry name" value="TRANSMEMBRANE PROTEIN WITH METALLOPHOSPHOESTERASE DOMAIN-RELATED"/>
    <property type="match status" value="1"/>
</dbReference>
<dbReference type="InterPro" id="IPR004843">
    <property type="entry name" value="Calcineurin-like_PHP"/>
</dbReference>
<dbReference type="PANTHER" id="PTHR31302:SF31">
    <property type="entry name" value="PHOSPHODIESTERASE YAEI"/>
    <property type="match status" value="1"/>
</dbReference>
<dbReference type="AlphaFoldDB" id="A0A841ACD5"/>
<dbReference type="RefSeq" id="WP_184325040.1">
    <property type="nucleotide sequence ID" value="NZ_JACHLZ010000001.1"/>
</dbReference>
<keyword evidence="4" id="KW-0812">Transmembrane</keyword>